<name>A0A5B8MF83_9CHLO</name>
<reference evidence="4 5" key="1">
    <citation type="submission" date="2018-07" db="EMBL/GenBank/DDBJ databases">
        <title>The complete nuclear genome of the prasinophyte Chloropicon primus (CCMP1205).</title>
        <authorList>
            <person name="Pombert J.-F."/>
            <person name="Otis C."/>
            <person name="Turmel M."/>
            <person name="Lemieux C."/>
        </authorList>
    </citation>
    <scope>NUCLEOTIDE SEQUENCE [LARGE SCALE GENOMIC DNA]</scope>
    <source>
        <strain evidence="4 5">CCMP1205</strain>
    </source>
</reference>
<organism evidence="4 5">
    <name type="scientific">Chloropicon primus</name>
    <dbReference type="NCBI Taxonomy" id="1764295"/>
    <lineage>
        <taxon>Eukaryota</taxon>
        <taxon>Viridiplantae</taxon>
        <taxon>Chlorophyta</taxon>
        <taxon>Chloropicophyceae</taxon>
        <taxon>Chloropicales</taxon>
        <taxon>Chloropicaceae</taxon>
        <taxon>Chloropicon</taxon>
    </lineage>
</organism>
<accession>A0A5B8MF83</accession>
<feature type="compositionally biased region" description="Basic residues" evidence="2">
    <location>
        <begin position="39"/>
        <end position="51"/>
    </location>
</feature>
<sequence>MFQNFGRRGTGRAVHGALVAAREARCCVVRRGNLGARGKHRARARPLHSRGVRASAAGGRGEESNRVDAMGALQLMNEMAQKDGVAPPAYTLIEHSGPSHAPLFRYAVNFQGRVAEGLGQLPKKRLAQEAAASVWLYGPGGAATENTVIENEGKKRKNEKRSVALSESGTLCMIDLDNMPQTLEALEEYMVERGDHGVCEVRGYSSKAYNPGRPLPNFVDHRRAHSMDRDAADILMVFEAGVMAKDIGSPGSRVKSVVLVSKDHFAGRLQEILQASGVNTHHVCNYLDLKSVLQMASRE</sequence>
<keyword evidence="1" id="KW-0694">RNA-binding</keyword>
<dbReference type="Proteomes" id="UP000316726">
    <property type="component" value="Chromosome 1"/>
</dbReference>
<protein>
    <recommendedName>
        <fullName evidence="3">DRBM domain-containing protein</fullName>
    </recommendedName>
</protein>
<dbReference type="AlphaFoldDB" id="A0A5B8MF83"/>
<dbReference type="GO" id="GO:0003723">
    <property type="term" value="F:RNA binding"/>
    <property type="evidence" value="ECO:0007669"/>
    <property type="project" value="UniProtKB-UniRule"/>
</dbReference>
<dbReference type="SUPFAM" id="SSF54768">
    <property type="entry name" value="dsRNA-binding domain-like"/>
    <property type="match status" value="1"/>
</dbReference>
<evidence type="ECO:0000259" key="3">
    <source>
        <dbReference type="PROSITE" id="PS50137"/>
    </source>
</evidence>
<dbReference type="Pfam" id="PF00035">
    <property type="entry name" value="dsrm"/>
    <property type="match status" value="1"/>
</dbReference>
<dbReference type="Gene3D" id="3.30.160.20">
    <property type="match status" value="1"/>
</dbReference>
<dbReference type="EMBL" id="CP031034">
    <property type="protein sequence ID" value="QDZ18355.1"/>
    <property type="molecule type" value="Genomic_DNA"/>
</dbReference>
<dbReference type="InterPro" id="IPR014720">
    <property type="entry name" value="dsRBD_dom"/>
</dbReference>
<proteinExistence type="predicted"/>
<evidence type="ECO:0000313" key="5">
    <source>
        <dbReference type="Proteomes" id="UP000316726"/>
    </source>
</evidence>
<evidence type="ECO:0000256" key="1">
    <source>
        <dbReference type="PROSITE-ProRule" id="PRU00266"/>
    </source>
</evidence>
<dbReference type="SMART" id="SM00358">
    <property type="entry name" value="DSRM"/>
    <property type="match status" value="1"/>
</dbReference>
<dbReference type="OrthoDB" id="5988181at2759"/>
<dbReference type="PROSITE" id="PS50137">
    <property type="entry name" value="DS_RBD"/>
    <property type="match status" value="1"/>
</dbReference>
<feature type="region of interest" description="Disordered" evidence="2">
    <location>
        <begin position="39"/>
        <end position="64"/>
    </location>
</feature>
<evidence type="ECO:0000256" key="2">
    <source>
        <dbReference type="SAM" id="MobiDB-lite"/>
    </source>
</evidence>
<evidence type="ECO:0000313" key="4">
    <source>
        <dbReference type="EMBL" id="QDZ18355.1"/>
    </source>
</evidence>
<feature type="domain" description="DRBM" evidence="3">
    <location>
        <begin position="71"/>
        <end position="132"/>
    </location>
</feature>
<gene>
    <name evidence="4" type="ORF">A3770_01p08730</name>
</gene>
<keyword evidence="5" id="KW-1185">Reference proteome</keyword>